<dbReference type="STRING" id="56216.A0A1A6GQ31"/>
<gene>
    <name evidence="1" type="ORF">A6R68_03659</name>
</gene>
<dbReference type="AlphaFoldDB" id="A0A1A6GQ31"/>
<reference evidence="1 2" key="1">
    <citation type="submission" date="2016-06" db="EMBL/GenBank/DDBJ databases">
        <title>The Draft Genome Sequence and Annotation of the Desert Woodrat Neotoma lepida.</title>
        <authorList>
            <person name="Campbell M."/>
            <person name="Oakeson K.F."/>
            <person name="Yandell M."/>
            <person name="Halpert J.R."/>
            <person name="Dearing D."/>
        </authorList>
    </citation>
    <scope>NUCLEOTIDE SEQUENCE [LARGE SCALE GENOMIC DNA]</scope>
    <source>
        <strain evidence="1">417</strain>
        <tissue evidence="1">Liver</tissue>
    </source>
</reference>
<name>A0A1A6GQ31_NEOLE</name>
<dbReference type="Gene3D" id="3.60.10.10">
    <property type="entry name" value="Endonuclease/exonuclease/phosphatase"/>
    <property type="match status" value="1"/>
</dbReference>
<keyword evidence="2" id="KW-1185">Reference proteome</keyword>
<comment type="caution">
    <text evidence="1">The sequence shown here is derived from an EMBL/GenBank/DDBJ whole genome shotgun (WGS) entry which is preliminary data.</text>
</comment>
<protein>
    <submittedName>
        <fullName evidence="1">Uncharacterized protein</fullName>
    </submittedName>
</protein>
<evidence type="ECO:0000313" key="2">
    <source>
        <dbReference type="Proteomes" id="UP000092124"/>
    </source>
</evidence>
<evidence type="ECO:0000313" key="1">
    <source>
        <dbReference type="EMBL" id="OBS67800.1"/>
    </source>
</evidence>
<organism evidence="1 2">
    <name type="scientific">Neotoma lepida</name>
    <name type="common">Desert woodrat</name>
    <dbReference type="NCBI Taxonomy" id="56216"/>
    <lineage>
        <taxon>Eukaryota</taxon>
        <taxon>Metazoa</taxon>
        <taxon>Chordata</taxon>
        <taxon>Craniata</taxon>
        <taxon>Vertebrata</taxon>
        <taxon>Euteleostomi</taxon>
        <taxon>Mammalia</taxon>
        <taxon>Eutheria</taxon>
        <taxon>Euarchontoglires</taxon>
        <taxon>Glires</taxon>
        <taxon>Rodentia</taxon>
        <taxon>Myomorpha</taxon>
        <taxon>Muroidea</taxon>
        <taxon>Cricetidae</taxon>
        <taxon>Neotominae</taxon>
        <taxon>Neotoma</taxon>
    </lineage>
</organism>
<sequence length="43" mass="4932">MNFSCSGKNGSSEGRITHGFQLKSAYENNLMPYTNYTFDFRCD</sequence>
<dbReference type="EMBL" id="LZPO01077037">
    <property type="protein sequence ID" value="OBS67800.1"/>
    <property type="molecule type" value="Genomic_DNA"/>
</dbReference>
<accession>A0A1A6GQ31</accession>
<dbReference type="OrthoDB" id="428734at2759"/>
<dbReference type="Proteomes" id="UP000092124">
    <property type="component" value="Unassembled WGS sequence"/>
</dbReference>
<proteinExistence type="predicted"/>
<dbReference type="InterPro" id="IPR036691">
    <property type="entry name" value="Endo/exonu/phosph_ase_sf"/>
</dbReference>